<evidence type="ECO:0000313" key="2">
    <source>
        <dbReference type="EMBL" id="AQS71456.1"/>
    </source>
</evidence>
<dbReference type="AlphaFoldDB" id="A0A1S6JI81"/>
<dbReference type="InterPro" id="IPR021257">
    <property type="entry name" value="DUF2809"/>
</dbReference>
<keyword evidence="1" id="KW-1133">Transmembrane helix</keyword>
<feature type="transmembrane region" description="Helical" evidence="1">
    <location>
        <begin position="46"/>
        <end position="65"/>
    </location>
</feature>
<keyword evidence="1" id="KW-0812">Transmembrane</keyword>
<organism evidence="2 3">
    <name type="scientific">Streptomyces pactum</name>
    <dbReference type="NCBI Taxonomy" id="68249"/>
    <lineage>
        <taxon>Bacteria</taxon>
        <taxon>Bacillati</taxon>
        <taxon>Actinomycetota</taxon>
        <taxon>Actinomycetes</taxon>
        <taxon>Kitasatosporales</taxon>
        <taxon>Streptomycetaceae</taxon>
        <taxon>Streptomyces</taxon>
    </lineage>
</organism>
<dbReference type="Pfam" id="PF10990">
    <property type="entry name" value="DUF2809"/>
    <property type="match status" value="1"/>
</dbReference>
<evidence type="ECO:0000256" key="1">
    <source>
        <dbReference type="SAM" id="Phobius"/>
    </source>
</evidence>
<protein>
    <recommendedName>
        <fullName evidence="4">DUF2809 domain-containing protein</fullName>
    </recommendedName>
</protein>
<dbReference type="RefSeq" id="WP_055420099.1">
    <property type="nucleotide sequence ID" value="NZ_CP019724.1"/>
</dbReference>
<evidence type="ECO:0008006" key="4">
    <source>
        <dbReference type="Google" id="ProtNLM"/>
    </source>
</evidence>
<feature type="transmembrane region" description="Helical" evidence="1">
    <location>
        <begin position="116"/>
        <end position="133"/>
    </location>
</feature>
<feature type="transmembrane region" description="Helical" evidence="1">
    <location>
        <begin position="20"/>
        <end position="40"/>
    </location>
</feature>
<proteinExistence type="predicted"/>
<dbReference type="KEGG" id="spac:B1H29_35460"/>
<reference evidence="2 3" key="1">
    <citation type="submission" date="2017-02" db="EMBL/GenBank/DDBJ databases">
        <title>Streptomyces pactum ACT12 Genome sequencing and assembly.</title>
        <authorList>
            <person name="Xue Q."/>
            <person name="Yan X."/>
            <person name="Jia L."/>
            <person name="Yan H."/>
        </authorList>
    </citation>
    <scope>NUCLEOTIDE SEQUENCE [LARGE SCALE GENOMIC DNA]</scope>
    <source>
        <strain evidence="2 3">ACT12</strain>
    </source>
</reference>
<gene>
    <name evidence="2" type="ORF">B1H29_35460</name>
</gene>
<sequence length="135" mass="13918">MASAPRTHAGAERAPIRIRLAATVAALAIVGAGTGLRAVASGDVAKYGGDALYCLLMFALVILVAPRVTPPTAAAVALAVSWGVEFLQLTGLPAHLSQQSTAARLVLGSTFNAPDLFWYAVGAATGWLVVHRMRP</sequence>
<name>A0A1S6JI81_9ACTN</name>
<feature type="transmembrane region" description="Helical" evidence="1">
    <location>
        <begin position="72"/>
        <end position="96"/>
    </location>
</feature>
<dbReference type="OrthoDB" id="3874273at2"/>
<dbReference type="EMBL" id="CP019724">
    <property type="protein sequence ID" value="AQS71456.1"/>
    <property type="molecule type" value="Genomic_DNA"/>
</dbReference>
<accession>A0A1S6JI81</accession>
<keyword evidence="1" id="KW-0472">Membrane</keyword>
<evidence type="ECO:0000313" key="3">
    <source>
        <dbReference type="Proteomes" id="UP000189443"/>
    </source>
</evidence>
<keyword evidence="3" id="KW-1185">Reference proteome</keyword>
<dbReference type="Proteomes" id="UP000189443">
    <property type="component" value="Chromosome"/>
</dbReference>